<reference evidence="3 4" key="1">
    <citation type="submission" date="2020-08" db="EMBL/GenBank/DDBJ databases">
        <title>Plant Genome Project.</title>
        <authorList>
            <person name="Zhang R.-G."/>
        </authorList>
    </citation>
    <scope>NUCLEOTIDE SEQUENCE [LARGE SCALE GENOMIC DNA]</scope>
    <source>
        <tissue evidence="3">Rhizome</tissue>
    </source>
</reference>
<dbReference type="InterPro" id="IPR035892">
    <property type="entry name" value="C2_domain_sf"/>
</dbReference>
<dbReference type="EMBL" id="JACMSC010000016">
    <property type="protein sequence ID" value="KAG6481138.1"/>
    <property type="molecule type" value="Genomic_DNA"/>
</dbReference>
<feature type="domain" description="C2" evidence="2">
    <location>
        <begin position="31"/>
        <end position="148"/>
    </location>
</feature>
<dbReference type="PRINTS" id="PR01217">
    <property type="entry name" value="PRICHEXTENSN"/>
</dbReference>
<dbReference type="PANTHER" id="PTHR47052:SF3">
    <property type="entry name" value="INGRESSION PROTEIN 1"/>
    <property type="match status" value="1"/>
</dbReference>
<evidence type="ECO:0000313" key="4">
    <source>
        <dbReference type="Proteomes" id="UP000734854"/>
    </source>
</evidence>
<feature type="region of interest" description="Disordered" evidence="1">
    <location>
        <begin position="221"/>
        <end position="258"/>
    </location>
</feature>
<dbReference type="Gene3D" id="2.60.40.150">
    <property type="entry name" value="C2 domain"/>
    <property type="match status" value="1"/>
</dbReference>
<comment type="caution">
    <text evidence="3">The sequence shown here is derived from an EMBL/GenBank/DDBJ whole genome shotgun (WGS) entry which is preliminary data.</text>
</comment>
<dbReference type="SMART" id="SM00239">
    <property type="entry name" value="C2"/>
    <property type="match status" value="1"/>
</dbReference>
<proteinExistence type="predicted"/>
<dbReference type="PROSITE" id="PS50004">
    <property type="entry name" value="C2"/>
    <property type="match status" value="1"/>
</dbReference>
<keyword evidence="4" id="KW-1185">Reference proteome</keyword>
<evidence type="ECO:0000313" key="3">
    <source>
        <dbReference type="EMBL" id="KAG6481138.1"/>
    </source>
</evidence>
<accession>A0A8J5F7Z9</accession>
<dbReference type="CDD" id="cd00030">
    <property type="entry name" value="C2"/>
    <property type="match status" value="1"/>
</dbReference>
<sequence length="447" mass="49465">MGPSFSFLMADSCLVVIDLPFCFLCVRLHSAPYFSSITMALVSGIQNQILDVTVVGCSKLRDTELFSRQDPYVCIEYANSKFRTRTCTDGSKNPTFQEKFQIPLVEGLREMNVTVWNSNTLRSDDFIGSGRIQLQKVLSQGYDDNSWPLQTRHSKYAGDVKVIMHFQKASQKPAATPPSGPPYVPGAPPPAYPPPYAPYAPTAYPGASAYSMYPPPVPSPYPSSPYPPPPQGYPTQTYPPAPYPPESYPPQYPPPPAQPYYPPGPYPDNIKLVLFGMKYYSFPRLQLNNGSRRQDNGWLWEVVVDVGRDGDNAQCEGSLFATGVAAHDDWSNVARMVALSLGGRNDGDDLTCGSSRFYTGTASMREQQPRFSGVVSTLLATMTLVEDDVAGACGDHVKGKRAPVDKEVELGLAGDDRGGESWPGCTGGWWRREWRGRRWNRENERKT</sequence>
<dbReference type="Proteomes" id="UP000734854">
    <property type="component" value="Unassembled WGS sequence"/>
</dbReference>
<name>A0A8J5F7Z9_ZINOF</name>
<organism evidence="3 4">
    <name type="scientific">Zingiber officinale</name>
    <name type="common">Ginger</name>
    <name type="synonym">Amomum zingiber</name>
    <dbReference type="NCBI Taxonomy" id="94328"/>
    <lineage>
        <taxon>Eukaryota</taxon>
        <taxon>Viridiplantae</taxon>
        <taxon>Streptophyta</taxon>
        <taxon>Embryophyta</taxon>
        <taxon>Tracheophyta</taxon>
        <taxon>Spermatophyta</taxon>
        <taxon>Magnoliopsida</taxon>
        <taxon>Liliopsida</taxon>
        <taxon>Zingiberales</taxon>
        <taxon>Zingiberaceae</taxon>
        <taxon>Zingiber</taxon>
    </lineage>
</organism>
<evidence type="ECO:0000259" key="2">
    <source>
        <dbReference type="PROSITE" id="PS50004"/>
    </source>
</evidence>
<dbReference type="SUPFAM" id="SSF49562">
    <property type="entry name" value="C2 domain (Calcium/lipid-binding domain, CaLB)"/>
    <property type="match status" value="1"/>
</dbReference>
<dbReference type="InterPro" id="IPR000008">
    <property type="entry name" value="C2_dom"/>
</dbReference>
<dbReference type="InterPro" id="IPR052981">
    <property type="entry name" value="Ingression_C2_domain"/>
</dbReference>
<dbReference type="Pfam" id="PF00168">
    <property type="entry name" value="C2"/>
    <property type="match status" value="1"/>
</dbReference>
<dbReference type="PANTHER" id="PTHR47052">
    <property type="entry name" value="CONSERVED SERINE PROLINE-RICH PROTEIN (AFU_ORTHOLOGUE AFUA_2G01790)"/>
    <property type="match status" value="1"/>
</dbReference>
<dbReference type="AlphaFoldDB" id="A0A8J5F7Z9"/>
<gene>
    <name evidence="3" type="ORF">ZIOFF_057733</name>
</gene>
<protein>
    <recommendedName>
        <fullName evidence="2">C2 domain-containing protein</fullName>
    </recommendedName>
</protein>
<evidence type="ECO:0000256" key="1">
    <source>
        <dbReference type="SAM" id="MobiDB-lite"/>
    </source>
</evidence>